<dbReference type="Gene3D" id="2.60.120.1140">
    <property type="entry name" value="Protein of unknown function DUF192"/>
    <property type="match status" value="1"/>
</dbReference>
<dbReference type="PANTHER" id="PTHR37953">
    <property type="entry name" value="UPF0127 PROTEIN MJ1496"/>
    <property type="match status" value="1"/>
</dbReference>
<dbReference type="Proteomes" id="UP001482231">
    <property type="component" value="Unassembled WGS sequence"/>
</dbReference>
<keyword evidence="3" id="KW-1185">Reference proteome</keyword>
<dbReference type="Pfam" id="PF02643">
    <property type="entry name" value="DUF192"/>
    <property type="match status" value="1"/>
</dbReference>
<dbReference type="RefSeq" id="WP_347308902.1">
    <property type="nucleotide sequence ID" value="NZ_JBAJEX010000011.1"/>
</dbReference>
<protein>
    <submittedName>
        <fullName evidence="2">DUF192 domain-containing protein</fullName>
    </submittedName>
</protein>
<dbReference type="InterPro" id="IPR003795">
    <property type="entry name" value="DUF192"/>
</dbReference>
<keyword evidence="1" id="KW-0812">Transmembrane</keyword>
<proteinExistence type="predicted"/>
<evidence type="ECO:0000313" key="2">
    <source>
        <dbReference type="EMBL" id="MEO1767790.1"/>
    </source>
</evidence>
<dbReference type="EMBL" id="JBAJEX010000011">
    <property type="protein sequence ID" value="MEO1767790.1"/>
    <property type="molecule type" value="Genomic_DNA"/>
</dbReference>
<organism evidence="2 3">
    <name type="scientific">Thiobacter aerophilum</name>
    <dbReference type="NCBI Taxonomy" id="3121275"/>
    <lineage>
        <taxon>Bacteria</taxon>
        <taxon>Pseudomonadati</taxon>
        <taxon>Pseudomonadota</taxon>
        <taxon>Betaproteobacteria</taxon>
        <taxon>Burkholderiales</taxon>
        <taxon>Thiobacteraceae</taxon>
        <taxon>Thiobacter</taxon>
    </lineage>
</organism>
<dbReference type="InterPro" id="IPR038695">
    <property type="entry name" value="Saro_0823-like_sf"/>
</dbReference>
<name>A0ABV0EGK9_9BURK</name>
<gene>
    <name evidence="2" type="ORF">V6E02_11260</name>
</gene>
<keyword evidence="1" id="KW-0472">Membrane</keyword>
<dbReference type="PANTHER" id="PTHR37953:SF1">
    <property type="entry name" value="UPF0127 PROTEIN MJ1496"/>
    <property type="match status" value="1"/>
</dbReference>
<keyword evidence="1" id="KW-1133">Transmembrane helix</keyword>
<evidence type="ECO:0000313" key="3">
    <source>
        <dbReference type="Proteomes" id="UP001482231"/>
    </source>
</evidence>
<feature type="transmembrane region" description="Helical" evidence="1">
    <location>
        <begin position="37"/>
        <end position="59"/>
    </location>
</feature>
<comment type="caution">
    <text evidence="2">The sequence shown here is derived from an EMBL/GenBank/DDBJ whole genome shotgun (WGS) entry which is preliminary data.</text>
</comment>
<reference evidence="2 3" key="1">
    <citation type="submission" date="2024-02" db="EMBL/GenBank/DDBJ databases">
        <title>New thermophilic sulfur-oxidizing bacteria from a hot springs of the Uzon caldera (Kamchatka, Russia).</title>
        <authorList>
            <person name="Dukat A.M."/>
            <person name="Elcheninov A.G."/>
            <person name="Frolov E.N."/>
        </authorList>
    </citation>
    <scope>NUCLEOTIDE SEQUENCE [LARGE SCALE GENOMIC DNA]</scope>
    <source>
        <strain evidence="2 3">AK1</strain>
    </source>
</reference>
<evidence type="ECO:0000256" key="1">
    <source>
        <dbReference type="SAM" id="Phobius"/>
    </source>
</evidence>
<accession>A0ABV0EGK9</accession>
<sequence>MPRELLINGKVLRLHVADRFLARARGLLWRRLSREEGLLIVPCAAVHTFGMAYAIDAVFLDAQQRIRKIVAPLPPWRIAVCPSSRAVLELSAGQAEALGLEVGQSLTVLGEAGRP</sequence>